<accession>A0AA35T3L4</accession>
<protein>
    <submittedName>
        <fullName evidence="1">Uncharacterized protein</fullName>
    </submittedName>
</protein>
<comment type="caution">
    <text evidence="1">The sequence shown here is derived from an EMBL/GenBank/DDBJ whole genome shotgun (WGS) entry which is preliminary data.</text>
</comment>
<reference evidence="1" key="1">
    <citation type="submission" date="2023-03" db="EMBL/GenBank/DDBJ databases">
        <authorList>
            <person name="Steffen K."/>
            <person name="Cardenas P."/>
        </authorList>
    </citation>
    <scope>NUCLEOTIDE SEQUENCE</scope>
</reference>
<proteinExistence type="predicted"/>
<dbReference type="Proteomes" id="UP001174909">
    <property type="component" value="Unassembled WGS sequence"/>
</dbReference>
<organism evidence="1 2">
    <name type="scientific">Geodia barretti</name>
    <name type="common">Barrett's horny sponge</name>
    <dbReference type="NCBI Taxonomy" id="519541"/>
    <lineage>
        <taxon>Eukaryota</taxon>
        <taxon>Metazoa</taxon>
        <taxon>Porifera</taxon>
        <taxon>Demospongiae</taxon>
        <taxon>Heteroscleromorpha</taxon>
        <taxon>Tetractinellida</taxon>
        <taxon>Astrophorina</taxon>
        <taxon>Geodiidae</taxon>
        <taxon>Geodia</taxon>
    </lineage>
</organism>
<gene>
    <name evidence="1" type="ORF">GBAR_LOCUS22872</name>
</gene>
<name>A0AA35T3L4_GEOBA</name>
<sequence length="152" mass="16446">MRELLGYELGVAITGSEEIGITLVITEGFGSIAMAEQTFALLKAREGMKTSINGATQIRAGVVRPEILIPIVPEVAETASEAVDGTAEGILEVGSSVRIIREPYFGKLGRVTELPVELQNLETEARVRVLRVELKDGQQTTLPRSNVEVIEE</sequence>
<dbReference type="EMBL" id="CASHTH010003165">
    <property type="protein sequence ID" value="CAI8041150.1"/>
    <property type="molecule type" value="Genomic_DNA"/>
</dbReference>
<dbReference type="AlphaFoldDB" id="A0AA35T3L4"/>
<keyword evidence="2" id="KW-1185">Reference proteome</keyword>
<evidence type="ECO:0000313" key="2">
    <source>
        <dbReference type="Proteomes" id="UP001174909"/>
    </source>
</evidence>
<evidence type="ECO:0000313" key="1">
    <source>
        <dbReference type="EMBL" id="CAI8041150.1"/>
    </source>
</evidence>